<keyword evidence="1" id="KW-1185">Reference proteome</keyword>
<sequence>MVSNSSNCENRFVNNYSFGWLSKDRDINAATDTYDNLYPTIIDGQPINKDLDSLIILLQYRHVKTNTNKLFFFA</sequence>
<dbReference type="WBParaSite" id="SVE_0195400.1">
    <property type="protein sequence ID" value="SVE_0195400.1"/>
    <property type="gene ID" value="SVE_0195400"/>
</dbReference>
<dbReference type="Proteomes" id="UP000035680">
    <property type="component" value="Unassembled WGS sequence"/>
</dbReference>
<reference evidence="2" key="2">
    <citation type="submission" date="2015-08" db="UniProtKB">
        <authorList>
            <consortium name="WormBaseParasite"/>
        </authorList>
    </citation>
    <scope>IDENTIFICATION</scope>
</reference>
<proteinExistence type="predicted"/>
<organism evidence="1 2">
    <name type="scientific">Strongyloides venezuelensis</name>
    <name type="common">Threadworm</name>
    <dbReference type="NCBI Taxonomy" id="75913"/>
    <lineage>
        <taxon>Eukaryota</taxon>
        <taxon>Metazoa</taxon>
        <taxon>Ecdysozoa</taxon>
        <taxon>Nematoda</taxon>
        <taxon>Chromadorea</taxon>
        <taxon>Rhabditida</taxon>
        <taxon>Tylenchina</taxon>
        <taxon>Panagrolaimomorpha</taxon>
        <taxon>Strongyloidoidea</taxon>
        <taxon>Strongyloididae</taxon>
        <taxon>Strongyloides</taxon>
    </lineage>
</organism>
<evidence type="ECO:0000313" key="1">
    <source>
        <dbReference type="Proteomes" id="UP000035680"/>
    </source>
</evidence>
<name>A0A0K0EZJ5_STRVS</name>
<dbReference type="AlphaFoldDB" id="A0A0K0EZJ5"/>
<accession>A0A0K0EZJ5</accession>
<reference evidence="1" key="1">
    <citation type="submission" date="2014-07" db="EMBL/GenBank/DDBJ databases">
        <authorList>
            <person name="Martin A.A"/>
            <person name="De Silva N."/>
        </authorList>
    </citation>
    <scope>NUCLEOTIDE SEQUENCE</scope>
</reference>
<protein>
    <submittedName>
        <fullName evidence="2">Chitinase</fullName>
    </submittedName>
</protein>
<evidence type="ECO:0000313" key="2">
    <source>
        <dbReference type="WBParaSite" id="SVE_0195400.1"/>
    </source>
</evidence>